<evidence type="ECO:0000313" key="8">
    <source>
        <dbReference type="EMBL" id="KAK2162601.1"/>
    </source>
</evidence>
<dbReference type="GO" id="GO:0005262">
    <property type="term" value="F:calcium channel activity"/>
    <property type="evidence" value="ECO:0007669"/>
    <property type="project" value="TreeGrafter"/>
</dbReference>
<dbReference type="InterPro" id="IPR051223">
    <property type="entry name" value="Polycystin"/>
</dbReference>
<evidence type="ECO:0000256" key="3">
    <source>
        <dbReference type="ARBA" id="ARBA00022692"/>
    </source>
</evidence>
<feature type="domain" description="Polycystin cation channel PKD1/PKD2" evidence="7">
    <location>
        <begin position="6"/>
        <end position="152"/>
    </location>
</feature>
<dbReference type="Proteomes" id="UP001208570">
    <property type="component" value="Unassembled WGS sequence"/>
</dbReference>
<comment type="caution">
    <text evidence="8">The sequence shown here is derived from an EMBL/GenBank/DDBJ whole genome shotgun (WGS) entry which is preliminary data.</text>
</comment>
<keyword evidence="3 6" id="KW-0812">Transmembrane</keyword>
<dbReference type="Gene3D" id="1.10.287.70">
    <property type="match status" value="1"/>
</dbReference>
<dbReference type="EMBL" id="JAODUP010000095">
    <property type="protein sequence ID" value="KAK2162601.1"/>
    <property type="molecule type" value="Genomic_DNA"/>
</dbReference>
<evidence type="ECO:0000313" key="9">
    <source>
        <dbReference type="Proteomes" id="UP001208570"/>
    </source>
</evidence>
<gene>
    <name evidence="8" type="ORF">LSH36_95g02005</name>
</gene>
<dbReference type="PANTHER" id="PTHR10877">
    <property type="entry name" value="POLYCYSTIN FAMILY MEMBER"/>
    <property type="match status" value="1"/>
</dbReference>
<dbReference type="GO" id="GO:0005509">
    <property type="term" value="F:calcium ion binding"/>
    <property type="evidence" value="ECO:0007669"/>
    <property type="project" value="InterPro"/>
</dbReference>
<evidence type="ECO:0000256" key="1">
    <source>
        <dbReference type="ARBA" id="ARBA00004141"/>
    </source>
</evidence>
<evidence type="ECO:0000256" key="4">
    <source>
        <dbReference type="ARBA" id="ARBA00022989"/>
    </source>
</evidence>
<evidence type="ECO:0000256" key="5">
    <source>
        <dbReference type="ARBA" id="ARBA00023136"/>
    </source>
</evidence>
<feature type="transmembrane region" description="Helical" evidence="6">
    <location>
        <begin position="65"/>
        <end position="84"/>
    </location>
</feature>
<keyword evidence="9" id="KW-1185">Reference proteome</keyword>
<dbReference type="AlphaFoldDB" id="A0AAD9K0G7"/>
<evidence type="ECO:0000256" key="6">
    <source>
        <dbReference type="SAM" id="Phobius"/>
    </source>
</evidence>
<name>A0AAD9K0G7_9ANNE</name>
<dbReference type="PRINTS" id="PR01433">
    <property type="entry name" value="POLYCYSTIN2"/>
</dbReference>
<keyword evidence="4 6" id="KW-1133">Transmembrane helix</keyword>
<dbReference type="PANTHER" id="PTHR10877:SF194">
    <property type="entry name" value="LOCATION OF VULVA DEFECTIVE 1"/>
    <property type="match status" value="1"/>
</dbReference>
<evidence type="ECO:0000256" key="2">
    <source>
        <dbReference type="ARBA" id="ARBA00007200"/>
    </source>
</evidence>
<dbReference type="Pfam" id="PF08016">
    <property type="entry name" value="PKD_channel"/>
    <property type="match status" value="1"/>
</dbReference>
<protein>
    <recommendedName>
        <fullName evidence="7">Polycystin cation channel PKD1/PKD2 domain-containing protein</fullName>
    </recommendedName>
</protein>
<dbReference type="InterPro" id="IPR013122">
    <property type="entry name" value="PKD1_2_channel"/>
</dbReference>
<accession>A0AAD9K0G7</accession>
<dbReference type="FunFam" id="1.10.287.70:FF:000086">
    <property type="entry name" value="Polycystic kidney disease 2"/>
    <property type="match status" value="1"/>
</dbReference>
<dbReference type="GO" id="GO:0016020">
    <property type="term" value="C:membrane"/>
    <property type="evidence" value="ECO:0007669"/>
    <property type="project" value="UniProtKB-SubCell"/>
</dbReference>
<reference evidence="8" key="1">
    <citation type="journal article" date="2023" name="Mol. Biol. Evol.">
        <title>Third-Generation Sequencing Reveals the Adaptive Role of the Epigenome in Three Deep-Sea Polychaetes.</title>
        <authorList>
            <person name="Perez M."/>
            <person name="Aroh O."/>
            <person name="Sun Y."/>
            <person name="Lan Y."/>
            <person name="Juniper S.K."/>
            <person name="Young C.R."/>
            <person name="Angers B."/>
            <person name="Qian P.Y."/>
        </authorList>
    </citation>
    <scope>NUCLEOTIDE SEQUENCE</scope>
    <source>
        <strain evidence="8">P08H-3</strain>
    </source>
</reference>
<dbReference type="InterPro" id="IPR003915">
    <property type="entry name" value="PKD_2"/>
</dbReference>
<proteinExistence type="inferred from homology"/>
<feature type="transmembrane region" description="Helical" evidence="6">
    <location>
        <begin position="115"/>
        <end position="136"/>
    </location>
</feature>
<keyword evidence="5 6" id="KW-0472">Membrane</keyword>
<sequence length="270" mass="31356">MFYLSITEHYMNFALFAYYDTIQTYTVGTIVFMCNIKFLRLLRYNKHIAHFSATLAQSSNDLTSFSMSFSLIFLAFTCLVFLLFSEQQERFSTLTGVMESLFAMLIGKFDIGDTVALYRILGPIIFTLYAVLMYFITMNMFLAIIGDAYAKVVKNSSYLGDEYKVMDFIIQKIINYLGIKKEHHQVTEEKYMNTFETLNVHLDSLDKLITDDCREILRLESQDMITRSGSNKDDKIEDSKNKMQQITFLKNLQQKLLQHQIPKSSDPETA</sequence>
<evidence type="ECO:0000259" key="7">
    <source>
        <dbReference type="Pfam" id="PF08016"/>
    </source>
</evidence>
<comment type="subcellular location">
    <subcellularLocation>
        <location evidence="1">Membrane</location>
        <topology evidence="1">Multi-pass membrane protein</topology>
    </subcellularLocation>
</comment>
<dbReference type="GO" id="GO:0050982">
    <property type="term" value="P:detection of mechanical stimulus"/>
    <property type="evidence" value="ECO:0007669"/>
    <property type="project" value="TreeGrafter"/>
</dbReference>
<organism evidence="8 9">
    <name type="scientific">Paralvinella palmiformis</name>
    <dbReference type="NCBI Taxonomy" id="53620"/>
    <lineage>
        <taxon>Eukaryota</taxon>
        <taxon>Metazoa</taxon>
        <taxon>Spiralia</taxon>
        <taxon>Lophotrochozoa</taxon>
        <taxon>Annelida</taxon>
        <taxon>Polychaeta</taxon>
        <taxon>Sedentaria</taxon>
        <taxon>Canalipalpata</taxon>
        <taxon>Terebellida</taxon>
        <taxon>Terebelliformia</taxon>
        <taxon>Alvinellidae</taxon>
        <taxon>Paralvinella</taxon>
    </lineage>
</organism>
<comment type="similarity">
    <text evidence="2">Belongs to the polycystin family.</text>
</comment>